<dbReference type="AlphaFoldDB" id="E6Q4C6"/>
<name>E6Q4C6_9ZZZZ</name>
<reference evidence="1" key="1">
    <citation type="submission" date="2009-10" db="EMBL/GenBank/DDBJ databases">
        <title>Diversity of trophic interactions inside an arsenic-rich microbial ecosystem.</title>
        <authorList>
            <person name="Bertin P.N."/>
            <person name="Heinrich-Salmeron A."/>
            <person name="Pelletier E."/>
            <person name="Goulhen-Chollet F."/>
            <person name="Arsene-Ploetze F."/>
            <person name="Gallien S."/>
            <person name="Calteau A."/>
            <person name="Vallenet D."/>
            <person name="Casiot C."/>
            <person name="Chane-Woon-Ming B."/>
            <person name="Giloteaux L."/>
            <person name="Barakat M."/>
            <person name="Bonnefoy V."/>
            <person name="Bruneel O."/>
            <person name="Chandler M."/>
            <person name="Cleiss J."/>
            <person name="Duran R."/>
            <person name="Elbaz-Poulichet F."/>
            <person name="Fonknechten N."/>
            <person name="Lauga B."/>
            <person name="Mornico D."/>
            <person name="Ortet P."/>
            <person name="Schaeffer C."/>
            <person name="Siguier P."/>
            <person name="Alexander Thil Smith A."/>
            <person name="Van Dorsselaer A."/>
            <person name="Weissenbach J."/>
            <person name="Medigue C."/>
            <person name="Le Paslier D."/>
        </authorList>
    </citation>
    <scope>NUCLEOTIDE SEQUENCE</scope>
</reference>
<sequence>MRNTSLHRVLVEYGYAAAATGSAVLIARIRRGRSAQLLRVPFSIAVPEEWVERAAAYSALYALIQALRRFGRDLGTVVVPDPELLEDMREHRSLPAILHRPYIHLVCALRAMPSLELANGGAEDLSALARAELSRIAA</sequence>
<evidence type="ECO:0000313" key="1">
    <source>
        <dbReference type="EMBL" id="CBI02085.1"/>
    </source>
</evidence>
<proteinExistence type="predicted"/>
<gene>
    <name evidence="1" type="ORF">CARN4_2280</name>
</gene>
<organism evidence="1">
    <name type="scientific">mine drainage metagenome</name>
    <dbReference type="NCBI Taxonomy" id="410659"/>
    <lineage>
        <taxon>unclassified sequences</taxon>
        <taxon>metagenomes</taxon>
        <taxon>ecological metagenomes</taxon>
    </lineage>
</organism>
<protein>
    <submittedName>
        <fullName evidence="1">Uncharacterized protein</fullName>
    </submittedName>
</protein>
<dbReference type="EMBL" id="CABO01000028">
    <property type="protein sequence ID" value="CBI02085.1"/>
    <property type="molecule type" value="Genomic_DNA"/>
</dbReference>
<accession>E6Q4C6</accession>
<comment type="caution">
    <text evidence="1">The sequence shown here is derived from an EMBL/GenBank/DDBJ whole genome shotgun (WGS) entry which is preliminary data.</text>
</comment>